<feature type="region of interest" description="Disordered" evidence="1">
    <location>
        <begin position="340"/>
        <end position="433"/>
    </location>
</feature>
<feature type="compositionally biased region" description="Basic and acidic residues" evidence="1">
    <location>
        <begin position="97"/>
        <end position="123"/>
    </location>
</feature>
<dbReference type="OrthoDB" id="267590at2759"/>
<feature type="region of interest" description="Disordered" evidence="1">
    <location>
        <begin position="87"/>
        <end position="149"/>
    </location>
</feature>
<feature type="compositionally biased region" description="Basic and acidic residues" evidence="1">
    <location>
        <begin position="213"/>
        <end position="224"/>
    </location>
</feature>
<evidence type="ECO:0000313" key="3">
    <source>
        <dbReference type="Proteomes" id="UP000037923"/>
    </source>
</evidence>
<dbReference type="OMA" id="CIREVSP"/>
<reference evidence="2 3" key="1">
    <citation type="submission" date="2015-07" db="EMBL/GenBank/DDBJ databases">
        <title>High-quality genome of monoxenous trypanosomatid Leptomonas pyrrhocoris.</title>
        <authorList>
            <person name="Flegontov P."/>
            <person name="Butenko A."/>
            <person name="Firsov S."/>
            <person name="Vlcek C."/>
            <person name="Logacheva M.D."/>
            <person name="Field M."/>
            <person name="Filatov D."/>
            <person name="Flegontova O."/>
            <person name="Gerasimov E."/>
            <person name="Jackson A.P."/>
            <person name="Kelly S."/>
            <person name="Opperdoes F."/>
            <person name="O'Reilly A."/>
            <person name="Votypka J."/>
            <person name="Yurchenko V."/>
            <person name="Lukes J."/>
        </authorList>
    </citation>
    <scope>NUCLEOTIDE SEQUENCE [LARGE SCALE GENOMIC DNA]</scope>
    <source>
        <strain evidence="2">H10</strain>
    </source>
</reference>
<feature type="compositionally biased region" description="Polar residues" evidence="1">
    <location>
        <begin position="164"/>
        <end position="176"/>
    </location>
</feature>
<feature type="compositionally biased region" description="Polar residues" evidence="1">
    <location>
        <begin position="414"/>
        <end position="423"/>
    </location>
</feature>
<keyword evidence="3" id="KW-1185">Reference proteome</keyword>
<dbReference type="VEuPathDB" id="TriTrypDB:LpyrH10_05_2910"/>
<feature type="region of interest" description="Disordered" evidence="1">
    <location>
        <begin position="52"/>
        <end position="73"/>
    </location>
</feature>
<protein>
    <submittedName>
        <fullName evidence="2">Uncharacterized protein</fullName>
    </submittedName>
</protein>
<comment type="caution">
    <text evidence="2">The sequence shown here is derived from an EMBL/GenBank/DDBJ whole genome shotgun (WGS) entry which is preliminary data.</text>
</comment>
<accession>A0A0N0DX31</accession>
<dbReference type="Proteomes" id="UP000037923">
    <property type="component" value="Unassembled WGS sequence"/>
</dbReference>
<gene>
    <name evidence="2" type="ORF">ABB37_03431</name>
</gene>
<feature type="compositionally biased region" description="Basic residues" evidence="1">
    <location>
        <begin position="177"/>
        <end position="192"/>
    </location>
</feature>
<feature type="region of interest" description="Disordered" evidence="1">
    <location>
        <begin position="161"/>
        <end position="241"/>
    </location>
</feature>
<sequence length="574" mass="64456">MSAFAGSQLSADDAVAFHSQYHDTMHGTFAVDKHHNLPRPLRSYLPHRNRDISVLSSTPTPPPPATSSSSSVFCTPQWNEFSDCVREVSPLDGEEDRTDKEGERSEGSSATDARERKGTRGERAPFTSSTDRSVVDRLAELSQNPDVDPVAVAAVLREAENMLTHPTNNAAGSTPAQRRHAQANQHRTHLRSHGNGDPLDRDGQRPSQQTGRRAHDDESDEAARHERRHHHHRRRDTQRDRQAFMYPAGAAHQPWPWPSNMPVSEETAVRDPPSPAWHQMPPTPFVCNPFPSAVPPAVDKESTRSTPVPWYEVYYAWMLYYQQLYATQILQYERQQRRMQRREAQRGRSERRPHRTAPEPNLWAEQDDAPDAGQERQQERALPGRAVEGDRALPATIDDAGPPNSHHHHPANVTPRQRQQTSRPPKRLSESVTAANRKYGEAHDAQGREAPLNGTEAQLLRAQVQHLEEQLAALSALVTVDDPQRRGPGKTFSKEAPNSAKTDNEGNGARLRSSGTRRSPERIQPHSAAAQLAETQPATATAATWRELAERQRSRSGDNRDRSRLASPQRPQWR</sequence>
<feature type="compositionally biased region" description="Basic and acidic residues" evidence="1">
    <location>
        <begin position="341"/>
        <end position="350"/>
    </location>
</feature>
<feature type="compositionally biased region" description="Low complexity" evidence="1">
    <location>
        <begin position="528"/>
        <end position="544"/>
    </location>
</feature>
<evidence type="ECO:0000313" key="2">
    <source>
        <dbReference type="EMBL" id="KPA82342.1"/>
    </source>
</evidence>
<feature type="compositionally biased region" description="Basic and acidic residues" evidence="1">
    <location>
        <begin position="547"/>
        <end position="564"/>
    </location>
</feature>
<feature type="region of interest" description="Disordered" evidence="1">
    <location>
        <begin position="479"/>
        <end position="574"/>
    </location>
</feature>
<dbReference type="AlphaFoldDB" id="A0A0N0DX31"/>
<evidence type="ECO:0000256" key="1">
    <source>
        <dbReference type="SAM" id="MobiDB-lite"/>
    </source>
</evidence>
<feature type="compositionally biased region" description="Basic residues" evidence="1">
    <location>
        <begin position="225"/>
        <end position="236"/>
    </location>
</feature>
<dbReference type="EMBL" id="LGTL01000005">
    <property type="protein sequence ID" value="KPA82342.1"/>
    <property type="molecule type" value="Genomic_DNA"/>
</dbReference>
<dbReference type="GeneID" id="26903722"/>
<name>A0A0N0DX31_LEPPY</name>
<dbReference type="RefSeq" id="XP_015660781.1">
    <property type="nucleotide sequence ID" value="XM_015800774.1"/>
</dbReference>
<proteinExistence type="predicted"/>
<organism evidence="2 3">
    <name type="scientific">Leptomonas pyrrhocoris</name>
    <name type="common">Firebug parasite</name>
    <dbReference type="NCBI Taxonomy" id="157538"/>
    <lineage>
        <taxon>Eukaryota</taxon>
        <taxon>Discoba</taxon>
        <taxon>Euglenozoa</taxon>
        <taxon>Kinetoplastea</taxon>
        <taxon>Metakinetoplastina</taxon>
        <taxon>Trypanosomatida</taxon>
        <taxon>Trypanosomatidae</taxon>
        <taxon>Leishmaniinae</taxon>
        <taxon>Leptomonas</taxon>
    </lineage>
</organism>